<name>A0A8T1MZD9_CLOSI</name>
<feature type="region of interest" description="Disordered" evidence="6">
    <location>
        <begin position="516"/>
        <end position="539"/>
    </location>
</feature>
<dbReference type="InterPro" id="IPR054386">
    <property type="entry name" value="RIM_Znf"/>
</dbReference>
<evidence type="ECO:0000256" key="5">
    <source>
        <dbReference type="PROSITE-ProRule" id="PRU00091"/>
    </source>
</evidence>
<feature type="region of interest" description="Disordered" evidence="6">
    <location>
        <begin position="491"/>
        <end position="510"/>
    </location>
</feature>
<organism evidence="8 9">
    <name type="scientific">Clonorchis sinensis</name>
    <name type="common">Chinese liver fluke</name>
    <dbReference type="NCBI Taxonomy" id="79923"/>
    <lineage>
        <taxon>Eukaryota</taxon>
        <taxon>Metazoa</taxon>
        <taxon>Spiralia</taxon>
        <taxon>Lophotrochozoa</taxon>
        <taxon>Platyhelminthes</taxon>
        <taxon>Trematoda</taxon>
        <taxon>Digenea</taxon>
        <taxon>Opisthorchiida</taxon>
        <taxon>Opisthorchiata</taxon>
        <taxon>Opisthorchiidae</taxon>
        <taxon>Clonorchis</taxon>
    </lineage>
</organism>
<sequence length="715" mass="78726">MTAQPRPRGYSFTEHRAPQTTTAKRPTSVASETPDLSHLTLEERRIIEEVMYRQQEVESRNAELIRKTESASKPKPDALLAPTSVSGVGTGGVATGPDSNINGTDRPLTGVPLKNTVSNMVSGALNVVSGNTLGTGGIMDATCGVCRKTKFADGLGHVCMHCKRKICTRCGYQINTGVHQVQWTCKPCADQPSSQQQQSNLGNSSNNNGPFKDDKAAGRLIGGIVGLITGQGQQQTGGPSRSEQMKSDGQRRLPDIRTQFFDGSKAGAPSAGYNTSEPFMLNRSSSLDQEQHGTADRQRSSNYRGYLTRQSTEGSKPQYQSGIPLSSPRSQPQYGHYSPYQNMHLQRRSGPSSDVPRPGPNYSKRYEASRQYYADSVTSEHSDSPRRTGSLASWGGYPQRSPMLSRPSVGGRSDSEYGTEAGTFVSPMYQHPIGAPLSYSPRSMRDRDIREDPFIEQTRYDQDSGVPRQYSYSSSEGDEFLGVYREHPSDRLQTARKLPSSYAPEDEEEVEEFYGERMYDEERDMPYGRPPGLLKERVTGRHHLSYPSDTYSESERSTAGSELRAMVMPGHDMSLRSPNIGGISIDRQRMTETQPVTWNPSRDGRRLIGHMLLRKQADRNSADVGSILATSQSMQLAVPLYPKYRSEEGLSKSGYSWRPAVQLKLFMDSSKDQLIVSLLAARDLTSRSSLIGTTTAAAAVAVCNSYCRIRLIPGG</sequence>
<comment type="caution">
    <text evidence="8">The sequence shown here is derived from an EMBL/GenBank/DDBJ whole genome shotgun (WGS) entry which is preliminary data.</text>
</comment>
<reference evidence="8 9" key="1">
    <citation type="journal article" date="2018" name="Biotechnol. Adv.">
        <title>Improved genomic resources and new bioinformatic workflow for the carcinogenic parasite Clonorchis sinensis: Biotechnological implications.</title>
        <authorList>
            <person name="Wang D."/>
            <person name="Korhonen P.K."/>
            <person name="Gasser R.B."/>
            <person name="Young N.D."/>
        </authorList>
    </citation>
    <scope>NUCLEOTIDE SEQUENCE [LARGE SCALE GENOMIC DNA]</scope>
    <source>
        <strain evidence="8">Cs-k2</strain>
    </source>
</reference>
<evidence type="ECO:0000259" key="7">
    <source>
        <dbReference type="PROSITE" id="PS50178"/>
    </source>
</evidence>
<feature type="compositionally biased region" description="Polar residues" evidence="6">
    <location>
        <begin position="300"/>
        <end position="352"/>
    </location>
</feature>
<gene>
    <name evidence="8" type="ORF">CSKR_106547</name>
</gene>
<dbReference type="InterPro" id="IPR013083">
    <property type="entry name" value="Znf_RING/FYVE/PHD"/>
</dbReference>
<feature type="region of interest" description="Disordered" evidence="6">
    <location>
        <begin position="261"/>
        <end position="280"/>
    </location>
</feature>
<dbReference type="GO" id="GO:0008270">
    <property type="term" value="F:zinc ion binding"/>
    <property type="evidence" value="ECO:0007669"/>
    <property type="project" value="UniProtKB-KW"/>
</dbReference>
<feature type="domain" description="FYVE-type" evidence="7">
    <location>
        <begin position="143"/>
        <end position="193"/>
    </location>
</feature>
<feature type="region of interest" description="Disordered" evidence="6">
    <location>
        <begin position="286"/>
        <end position="415"/>
    </location>
</feature>
<feature type="compositionally biased region" description="Basic and acidic residues" evidence="6">
    <location>
        <begin position="289"/>
        <end position="299"/>
    </location>
</feature>
<reference evidence="8 9" key="2">
    <citation type="journal article" date="2021" name="Genomics">
        <title>High-quality reference genome for Clonorchis sinensis.</title>
        <authorList>
            <person name="Young N.D."/>
            <person name="Stroehlein A.J."/>
            <person name="Kinkar L."/>
            <person name="Wang T."/>
            <person name="Sohn W.M."/>
            <person name="Chang B.C.H."/>
            <person name="Kaur P."/>
            <person name="Weisz D."/>
            <person name="Dudchenko O."/>
            <person name="Aiden E.L."/>
            <person name="Korhonen P.K."/>
            <person name="Gasser R.B."/>
        </authorList>
    </citation>
    <scope>NUCLEOTIDE SEQUENCE [LARGE SCALE GENOMIC DNA]</scope>
    <source>
        <strain evidence="8">Cs-k2</strain>
    </source>
</reference>
<evidence type="ECO:0000256" key="2">
    <source>
        <dbReference type="ARBA" id="ARBA00022737"/>
    </source>
</evidence>
<proteinExistence type="predicted"/>
<dbReference type="GO" id="GO:2000300">
    <property type="term" value="P:regulation of synaptic vesicle exocytosis"/>
    <property type="evidence" value="ECO:0007669"/>
    <property type="project" value="TreeGrafter"/>
</dbReference>
<evidence type="ECO:0000256" key="3">
    <source>
        <dbReference type="ARBA" id="ARBA00022771"/>
    </source>
</evidence>
<keyword evidence="2" id="KW-0677">Repeat</keyword>
<accession>A0A8T1MZD9</accession>
<dbReference type="Proteomes" id="UP000286415">
    <property type="component" value="Unassembled WGS sequence"/>
</dbReference>
<feature type="non-terminal residue" evidence="8">
    <location>
        <position position="715"/>
    </location>
</feature>
<keyword evidence="1" id="KW-0479">Metal-binding</keyword>
<dbReference type="GO" id="GO:0031267">
    <property type="term" value="F:small GTPase binding"/>
    <property type="evidence" value="ECO:0007669"/>
    <property type="project" value="InterPro"/>
</dbReference>
<evidence type="ECO:0000256" key="6">
    <source>
        <dbReference type="SAM" id="MobiDB-lite"/>
    </source>
</evidence>
<dbReference type="PANTHER" id="PTHR12157">
    <property type="entry name" value="REGULATING SYNAPTIC MEMBRANE EXOCYTOSIS PROTEIN"/>
    <property type="match status" value="1"/>
</dbReference>
<dbReference type="InterPro" id="IPR039032">
    <property type="entry name" value="Rim-like"/>
</dbReference>
<feature type="region of interest" description="Disordered" evidence="6">
    <location>
        <begin position="230"/>
        <end position="250"/>
    </location>
</feature>
<evidence type="ECO:0000313" key="9">
    <source>
        <dbReference type="Proteomes" id="UP000286415"/>
    </source>
</evidence>
<dbReference type="PANTHER" id="PTHR12157:SF25">
    <property type="entry name" value="REGULATING SYNAPTIC MEMBRANE EXOCYTOSIS PROTEIN 3"/>
    <property type="match status" value="1"/>
</dbReference>
<dbReference type="Gene3D" id="3.30.40.10">
    <property type="entry name" value="Zinc/RING finger domain, C3HC4 (zinc finger)"/>
    <property type="match status" value="1"/>
</dbReference>
<feature type="region of interest" description="Disordered" evidence="6">
    <location>
        <begin position="188"/>
        <end position="215"/>
    </location>
</feature>
<dbReference type="Pfam" id="PF22601">
    <property type="entry name" value="RIM2a_ZnF"/>
    <property type="match status" value="1"/>
</dbReference>
<feature type="compositionally biased region" description="Polar residues" evidence="6">
    <location>
        <begin position="18"/>
        <end position="31"/>
    </location>
</feature>
<keyword evidence="9" id="KW-1185">Reference proteome</keyword>
<dbReference type="AlphaFoldDB" id="A0A8T1MZD9"/>
<keyword evidence="3 5" id="KW-0863">Zinc-finger</keyword>
<keyword evidence="4" id="KW-0862">Zinc</keyword>
<dbReference type="GO" id="GO:0042391">
    <property type="term" value="P:regulation of membrane potential"/>
    <property type="evidence" value="ECO:0007669"/>
    <property type="project" value="TreeGrafter"/>
</dbReference>
<dbReference type="GO" id="GO:0048791">
    <property type="term" value="P:calcium ion-regulated exocytosis of neurotransmitter"/>
    <property type="evidence" value="ECO:0007669"/>
    <property type="project" value="TreeGrafter"/>
</dbReference>
<feature type="compositionally biased region" description="Basic and acidic residues" evidence="6">
    <location>
        <begin position="516"/>
        <end position="526"/>
    </location>
</feature>
<dbReference type="GO" id="GO:0044325">
    <property type="term" value="F:transmembrane transporter binding"/>
    <property type="evidence" value="ECO:0007669"/>
    <property type="project" value="TreeGrafter"/>
</dbReference>
<dbReference type="OrthoDB" id="420032at2759"/>
<feature type="compositionally biased region" description="Low complexity" evidence="6">
    <location>
        <begin position="191"/>
        <end position="210"/>
    </location>
</feature>
<dbReference type="SUPFAM" id="SSF57903">
    <property type="entry name" value="FYVE/PHD zinc finger"/>
    <property type="match status" value="1"/>
</dbReference>
<protein>
    <submittedName>
        <fullName evidence="8">Regulating synaptic membrane exocytosis protein 2</fullName>
    </submittedName>
</protein>
<evidence type="ECO:0000313" key="8">
    <source>
        <dbReference type="EMBL" id="KAG5454286.1"/>
    </source>
</evidence>
<dbReference type="GO" id="GO:0042734">
    <property type="term" value="C:presynaptic membrane"/>
    <property type="evidence" value="ECO:0007669"/>
    <property type="project" value="TreeGrafter"/>
</dbReference>
<dbReference type="GO" id="GO:0048167">
    <property type="term" value="P:regulation of synaptic plasticity"/>
    <property type="evidence" value="ECO:0007669"/>
    <property type="project" value="TreeGrafter"/>
</dbReference>
<evidence type="ECO:0000256" key="1">
    <source>
        <dbReference type="ARBA" id="ARBA00022723"/>
    </source>
</evidence>
<dbReference type="PROSITE" id="PS50178">
    <property type="entry name" value="ZF_FYVE"/>
    <property type="match status" value="1"/>
</dbReference>
<feature type="compositionally biased region" description="Basic and acidic residues" evidence="6">
    <location>
        <begin position="66"/>
        <end position="76"/>
    </location>
</feature>
<dbReference type="InterPro" id="IPR011011">
    <property type="entry name" value="Znf_FYVE_PHD"/>
</dbReference>
<dbReference type="InterPro" id="IPR017455">
    <property type="entry name" value="Znf_FYVE-rel"/>
</dbReference>
<dbReference type="GO" id="GO:0050806">
    <property type="term" value="P:positive regulation of synaptic transmission"/>
    <property type="evidence" value="ECO:0007669"/>
    <property type="project" value="TreeGrafter"/>
</dbReference>
<evidence type="ECO:0000256" key="4">
    <source>
        <dbReference type="ARBA" id="ARBA00022833"/>
    </source>
</evidence>
<dbReference type="EMBL" id="NIRI02000010">
    <property type="protein sequence ID" value="KAG5454286.1"/>
    <property type="molecule type" value="Genomic_DNA"/>
</dbReference>
<feature type="region of interest" description="Disordered" evidence="6">
    <location>
        <begin position="66"/>
        <end position="105"/>
    </location>
</feature>
<dbReference type="GO" id="GO:0048788">
    <property type="term" value="C:cytoskeleton of presynaptic active zone"/>
    <property type="evidence" value="ECO:0007669"/>
    <property type="project" value="TreeGrafter"/>
</dbReference>
<feature type="region of interest" description="Disordered" evidence="6">
    <location>
        <begin position="1"/>
        <end position="37"/>
    </location>
</feature>